<keyword evidence="2" id="KW-1185">Reference proteome</keyword>
<organism evidence="1 2">
    <name type="scientific">Sinanodonta woodiana</name>
    <name type="common">Chinese pond mussel</name>
    <name type="synonym">Anodonta woodiana</name>
    <dbReference type="NCBI Taxonomy" id="1069815"/>
    <lineage>
        <taxon>Eukaryota</taxon>
        <taxon>Metazoa</taxon>
        <taxon>Spiralia</taxon>
        <taxon>Lophotrochozoa</taxon>
        <taxon>Mollusca</taxon>
        <taxon>Bivalvia</taxon>
        <taxon>Autobranchia</taxon>
        <taxon>Heteroconchia</taxon>
        <taxon>Palaeoheterodonta</taxon>
        <taxon>Unionida</taxon>
        <taxon>Unionoidea</taxon>
        <taxon>Unionidae</taxon>
        <taxon>Unioninae</taxon>
        <taxon>Sinanodonta</taxon>
    </lineage>
</organism>
<gene>
    <name evidence="1" type="ORF">ACJMK2_042179</name>
</gene>
<dbReference type="Proteomes" id="UP001634394">
    <property type="component" value="Unassembled WGS sequence"/>
</dbReference>
<name>A0ABD3W8E0_SINWO</name>
<sequence length="118" mass="13403">MLLADVDSPRQPDTLPFMTSSQDNHNDIVIVSEIPPCTQDVGCQTMISRAIHVCSRIENKFLQNENKLLKSENQVHLAEKLKDLKQYSIIFAKSILTYQKLKMIRNVNFIQACHGSSS</sequence>
<dbReference type="AlphaFoldDB" id="A0ABD3W8E0"/>
<reference evidence="1 2" key="1">
    <citation type="submission" date="2024-11" db="EMBL/GenBank/DDBJ databases">
        <title>Chromosome-level genome assembly of the freshwater bivalve Anodonta woodiana.</title>
        <authorList>
            <person name="Chen X."/>
        </authorList>
    </citation>
    <scope>NUCLEOTIDE SEQUENCE [LARGE SCALE GENOMIC DNA]</scope>
    <source>
        <strain evidence="1">MN2024</strain>
        <tissue evidence="1">Gills</tissue>
    </source>
</reference>
<evidence type="ECO:0000313" key="1">
    <source>
        <dbReference type="EMBL" id="KAL3869508.1"/>
    </source>
</evidence>
<protein>
    <submittedName>
        <fullName evidence="1">Uncharacterized protein</fullName>
    </submittedName>
</protein>
<comment type="caution">
    <text evidence="1">The sequence shown here is derived from an EMBL/GenBank/DDBJ whole genome shotgun (WGS) entry which is preliminary data.</text>
</comment>
<proteinExistence type="predicted"/>
<accession>A0ABD3W8E0</accession>
<dbReference type="EMBL" id="JBJQND010000008">
    <property type="protein sequence ID" value="KAL3869508.1"/>
    <property type="molecule type" value="Genomic_DNA"/>
</dbReference>
<evidence type="ECO:0000313" key="2">
    <source>
        <dbReference type="Proteomes" id="UP001634394"/>
    </source>
</evidence>